<evidence type="ECO:0000256" key="1">
    <source>
        <dbReference type="ARBA" id="ARBA00001933"/>
    </source>
</evidence>
<keyword evidence="5" id="KW-0808">Transferase</keyword>
<dbReference type="InterPro" id="IPR015424">
    <property type="entry name" value="PyrdxlP-dep_Trfase"/>
</dbReference>
<dbReference type="GO" id="GO:0009436">
    <property type="term" value="P:glyoxylate catabolic process"/>
    <property type="evidence" value="ECO:0007669"/>
    <property type="project" value="TreeGrafter"/>
</dbReference>
<gene>
    <name evidence="6" type="ORF">NECAME_14727</name>
</gene>
<reference evidence="7" key="1">
    <citation type="journal article" date="2014" name="Nat. Genet.">
        <title>Genome of the human hookworm Necator americanus.</title>
        <authorList>
            <person name="Tang Y.T."/>
            <person name="Gao X."/>
            <person name="Rosa B.A."/>
            <person name="Abubucker S."/>
            <person name="Hallsworth-Pepin K."/>
            <person name="Martin J."/>
            <person name="Tyagi R."/>
            <person name="Heizer E."/>
            <person name="Zhang X."/>
            <person name="Bhonagiri-Palsikar V."/>
            <person name="Minx P."/>
            <person name="Warren W.C."/>
            <person name="Wang Q."/>
            <person name="Zhan B."/>
            <person name="Hotez P.J."/>
            <person name="Sternberg P.W."/>
            <person name="Dougall A."/>
            <person name="Gaze S.T."/>
            <person name="Mulvenna J."/>
            <person name="Sotillo J."/>
            <person name="Ranganathan S."/>
            <person name="Rabelo E.M."/>
            <person name="Wilson R.K."/>
            <person name="Felgner P.L."/>
            <person name="Bethony J."/>
            <person name="Hawdon J.M."/>
            <person name="Gasser R.B."/>
            <person name="Loukas A."/>
            <person name="Mitreva M."/>
        </authorList>
    </citation>
    <scope>NUCLEOTIDE SEQUENCE [LARGE SCALE GENOMIC DNA]</scope>
</reference>
<sequence>MIGMEFIDEDGKPLAVDRVANIFEGVKDRGVLLGKGGANGNCFRIKPPMCISKKDADICVSAIADALKNEK</sequence>
<evidence type="ECO:0000256" key="5">
    <source>
        <dbReference type="ARBA" id="ARBA00022679"/>
    </source>
</evidence>
<dbReference type="Gene3D" id="3.90.1150.10">
    <property type="entry name" value="Aspartate Aminotransferase, domain 1"/>
    <property type="match status" value="1"/>
</dbReference>
<dbReference type="STRING" id="51031.W2SLL3"/>
<evidence type="ECO:0000256" key="4">
    <source>
        <dbReference type="ARBA" id="ARBA00022576"/>
    </source>
</evidence>
<proteinExistence type="inferred from homology"/>
<accession>W2SLL3</accession>
<comment type="similarity">
    <text evidence="3">Belongs to the class-III pyridoxal-phosphate-dependent aminotransferase family.</text>
</comment>
<comment type="subcellular location">
    <subcellularLocation>
        <location evidence="2">Mitochondrion</location>
    </subcellularLocation>
</comment>
<dbReference type="GO" id="GO:0008453">
    <property type="term" value="F:alanine-glyoxylate transaminase activity"/>
    <property type="evidence" value="ECO:0007669"/>
    <property type="project" value="TreeGrafter"/>
</dbReference>
<dbReference type="SUPFAM" id="SSF53383">
    <property type="entry name" value="PLP-dependent transferases"/>
    <property type="match status" value="1"/>
</dbReference>
<dbReference type="InterPro" id="IPR015422">
    <property type="entry name" value="PyrdxlP-dep_Trfase_small"/>
</dbReference>
<dbReference type="OrthoDB" id="10261433at2759"/>
<dbReference type="GO" id="GO:0019481">
    <property type="term" value="P:L-alanine catabolic process, by transamination"/>
    <property type="evidence" value="ECO:0007669"/>
    <property type="project" value="TreeGrafter"/>
</dbReference>
<evidence type="ECO:0000256" key="2">
    <source>
        <dbReference type="ARBA" id="ARBA00004173"/>
    </source>
</evidence>
<evidence type="ECO:0000256" key="3">
    <source>
        <dbReference type="ARBA" id="ARBA00008954"/>
    </source>
</evidence>
<dbReference type="KEGG" id="nai:NECAME_14727"/>
<organism evidence="6 7">
    <name type="scientific">Necator americanus</name>
    <name type="common">Human hookworm</name>
    <dbReference type="NCBI Taxonomy" id="51031"/>
    <lineage>
        <taxon>Eukaryota</taxon>
        <taxon>Metazoa</taxon>
        <taxon>Ecdysozoa</taxon>
        <taxon>Nematoda</taxon>
        <taxon>Chromadorea</taxon>
        <taxon>Rhabditida</taxon>
        <taxon>Rhabditina</taxon>
        <taxon>Rhabditomorpha</taxon>
        <taxon>Strongyloidea</taxon>
        <taxon>Ancylostomatidae</taxon>
        <taxon>Bunostominae</taxon>
        <taxon>Necator</taxon>
    </lineage>
</organism>
<evidence type="ECO:0000313" key="7">
    <source>
        <dbReference type="Proteomes" id="UP000053676"/>
    </source>
</evidence>
<dbReference type="AlphaFoldDB" id="W2SLL3"/>
<protein>
    <submittedName>
        <fullName evidence="6">Uncharacterized protein</fullName>
    </submittedName>
</protein>
<dbReference type="PANTHER" id="PTHR45688">
    <property type="match status" value="1"/>
</dbReference>
<dbReference type="GO" id="GO:0005739">
    <property type="term" value="C:mitochondrion"/>
    <property type="evidence" value="ECO:0007669"/>
    <property type="project" value="UniProtKB-SubCell"/>
</dbReference>
<dbReference type="PANTHER" id="PTHR45688:SF3">
    <property type="entry name" value="ALANINE--GLYOXYLATE AMINOTRANSFERASE 2, MITOCHONDRIAL"/>
    <property type="match status" value="1"/>
</dbReference>
<comment type="cofactor">
    <cofactor evidence="1">
        <name>pyridoxal 5'-phosphate</name>
        <dbReference type="ChEBI" id="CHEBI:597326"/>
    </cofactor>
</comment>
<evidence type="ECO:0000313" key="6">
    <source>
        <dbReference type="EMBL" id="ETN70505.1"/>
    </source>
</evidence>
<keyword evidence="7" id="KW-1185">Reference proteome</keyword>
<dbReference type="EMBL" id="KI668943">
    <property type="protein sequence ID" value="ETN70505.1"/>
    <property type="molecule type" value="Genomic_DNA"/>
</dbReference>
<dbReference type="Proteomes" id="UP000053676">
    <property type="component" value="Unassembled WGS sequence"/>
</dbReference>
<name>W2SLL3_NECAM</name>
<keyword evidence="4" id="KW-0032">Aminotransferase</keyword>